<keyword evidence="2" id="KW-0472">Membrane</keyword>
<dbReference type="AlphaFoldDB" id="A0A2S5DYU8"/>
<dbReference type="RefSeq" id="WP_089460480.1">
    <property type="nucleotide sequence ID" value="NZ_CM009575.1"/>
</dbReference>
<organism evidence="3 4">
    <name type="scientific">Burkholderia contaminans</name>
    <dbReference type="NCBI Taxonomy" id="488447"/>
    <lineage>
        <taxon>Bacteria</taxon>
        <taxon>Pseudomonadati</taxon>
        <taxon>Pseudomonadota</taxon>
        <taxon>Betaproteobacteria</taxon>
        <taxon>Burkholderiales</taxon>
        <taxon>Burkholderiaceae</taxon>
        <taxon>Burkholderia</taxon>
        <taxon>Burkholderia cepacia complex</taxon>
    </lineage>
</organism>
<dbReference type="EMBL" id="PQVP01000002">
    <property type="protein sequence ID" value="POZ84257.1"/>
    <property type="molecule type" value="Genomic_DNA"/>
</dbReference>
<accession>A0A2S5DYU8</accession>
<feature type="transmembrane region" description="Helical" evidence="2">
    <location>
        <begin position="63"/>
        <end position="82"/>
    </location>
</feature>
<gene>
    <name evidence="3" type="ORF">C3743_30140</name>
</gene>
<feature type="transmembrane region" description="Helical" evidence="2">
    <location>
        <begin position="38"/>
        <end position="57"/>
    </location>
</feature>
<sequence length="363" mass="39673">MSENQQQELSNVNFDVKKEGGQNKTWIFVRDHIGLPNAFYNFPIAVSAIGSGAIDIIGRHSEYLLAGAVATGVGSVILYLGKKNKQSTEQIKKRLRLCLTAFGFTSVAACASYAMGSPNGVIAHFVPVIKTWQDKYLVDIKQDTEIIKKQNDETNAKLDKVNAMLAQLLVNRPELEKPLVDQIKGFKTLPEHQQNALLLFTSKVGAKGVARYKGLIKAVNTYADNQTAENAKAVTEHINYIVRVNGKDIEDTKTKSLIISLFLDPATFDYLVGAGALPQDQSLLTQLGVDLTKPTGEQLADPLGDLIKQLTAQGKPIAQQIVIPSSESLPEAQINVQSQEQVQPQKPKKIHHSNNQGGFHPGI</sequence>
<keyword evidence="2" id="KW-1133">Transmembrane helix</keyword>
<reference evidence="3 4" key="1">
    <citation type="submission" date="2018-01" db="EMBL/GenBank/DDBJ databases">
        <title>Successful Treatment of Persistent Burkholderia cepacia Bacteremia with Ceftazidime-Avibactam.</title>
        <authorList>
            <person name="Tamma P."/>
            <person name="Fan Y."/>
            <person name="Bergman Y."/>
            <person name="Sick-Samuels A."/>
            <person name="Hsu A."/>
            <person name="Timp W."/>
            <person name="Simner P."/>
        </authorList>
    </citation>
    <scope>NUCLEOTIDE SEQUENCE [LARGE SCALE GENOMIC DNA]</scope>
    <source>
        <strain evidence="3 4">170816</strain>
    </source>
</reference>
<feature type="transmembrane region" description="Helical" evidence="2">
    <location>
        <begin position="94"/>
        <end position="115"/>
    </location>
</feature>
<comment type="caution">
    <text evidence="3">The sequence shown here is derived from an EMBL/GenBank/DDBJ whole genome shotgun (WGS) entry which is preliminary data.</text>
</comment>
<evidence type="ECO:0000313" key="4">
    <source>
        <dbReference type="Proteomes" id="UP000238655"/>
    </source>
</evidence>
<feature type="region of interest" description="Disordered" evidence="1">
    <location>
        <begin position="339"/>
        <end position="363"/>
    </location>
</feature>
<evidence type="ECO:0000256" key="2">
    <source>
        <dbReference type="SAM" id="Phobius"/>
    </source>
</evidence>
<evidence type="ECO:0000313" key="3">
    <source>
        <dbReference type="EMBL" id="POZ84257.1"/>
    </source>
</evidence>
<evidence type="ECO:0000256" key="1">
    <source>
        <dbReference type="SAM" id="MobiDB-lite"/>
    </source>
</evidence>
<keyword evidence="2" id="KW-0812">Transmembrane</keyword>
<protein>
    <submittedName>
        <fullName evidence="3">Uncharacterized protein</fullName>
    </submittedName>
</protein>
<name>A0A2S5DYU8_9BURK</name>
<proteinExistence type="predicted"/>
<dbReference type="Proteomes" id="UP000238655">
    <property type="component" value="Chromosome 1"/>
</dbReference>